<dbReference type="Proteomes" id="UP000265703">
    <property type="component" value="Unassembled WGS sequence"/>
</dbReference>
<organism evidence="3 4">
    <name type="scientific">Glomus cerebriforme</name>
    <dbReference type="NCBI Taxonomy" id="658196"/>
    <lineage>
        <taxon>Eukaryota</taxon>
        <taxon>Fungi</taxon>
        <taxon>Fungi incertae sedis</taxon>
        <taxon>Mucoromycota</taxon>
        <taxon>Glomeromycotina</taxon>
        <taxon>Glomeromycetes</taxon>
        <taxon>Glomerales</taxon>
        <taxon>Glomeraceae</taxon>
        <taxon>Glomus</taxon>
    </lineage>
</organism>
<dbReference type="PROSITE" id="PS50157">
    <property type="entry name" value="ZINC_FINGER_C2H2_2"/>
    <property type="match status" value="1"/>
</dbReference>
<dbReference type="PROSITE" id="PS00028">
    <property type="entry name" value="ZINC_FINGER_C2H2_1"/>
    <property type="match status" value="1"/>
</dbReference>
<dbReference type="InterPro" id="IPR013087">
    <property type="entry name" value="Znf_C2H2_type"/>
</dbReference>
<evidence type="ECO:0000313" key="4">
    <source>
        <dbReference type="Proteomes" id="UP000265703"/>
    </source>
</evidence>
<keyword evidence="1" id="KW-0863">Zinc-finger</keyword>
<evidence type="ECO:0000313" key="3">
    <source>
        <dbReference type="EMBL" id="RIA87286.1"/>
    </source>
</evidence>
<accession>A0A397SRP1</accession>
<dbReference type="EMBL" id="QKYT01000316">
    <property type="protein sequence ID" value="RIA87286.1"/>
    <property type="molecule type" value="Genomic_DNA"/>
</dbReference>
<evidence type="ECO:0000259" key="2">
    <source>
        <dbReference type="PROSITE" id="PS50157"/>
    </source>
</evidence>
<proteinExistence type="predicted"/>
<protein>
    <recommendedName>
        <fullName evidence="2">C2H2-type domain-containing protein</fullName>
    </recommendedName>
</protein>
<keyword evidence="4" id="KW-1185">Reference proteome</keyword>
<sequence>MNTRVSGQEILPDFILDVDMIKEAILQQDSGSSDDNVTNIPCNGPECTATFTTHHSFLKHYQKEHALKRRT</sequence>
<evidence type="ECO:0000256" key="1">
    <source>
        <dbReference type="PROSITE-ProRule" id="PRU00042"/>
    </source>
</evidence>
<feature type="domain" description="C2H2-type" evidence="2">
    <location>
        <begin position="40"/>
        <end position="70"/>
    </location>
</feature>
<name>A0A397SRP1_9GLOM</name>
<dbReference type="OrthoDB" id="10375957at2759"/>
<gene>
    <name evidence="3" type="ORF">C1645_777661</name>
</gene>
<dbReference type="GO" id="GO:0008270">
    <property type="term" value="F:zinc ion binding"/>
    <property type="evidence" value="ECO:0007669"/>
    <property type="project" value="UniProtKB-KW"/>
</dbReference>
<keyword evidence="1" id="KW-0862">Zinc</keyword>
<dbReference type="AlphaFoldDB" id="A0A397SRP1"/>
<keyword evidence="1" id="KW-0479">Metal-binding</keyword>
<comment type="caution">
    <text evidence="3">The sequence shown here is derived from an EMBL/GenBank/DDBJ whole genome shotgun (WGS) entry which is preliminary data.</text>
</comment>
<reference evidence="3 4" key="1">
    <citation type="submission" date="2018-06" db="EMBL/GenBank/DDBJ databases">
        <title>Comparative genomics reveals the genomic features of Rhizophagus irregularis, R. cerebriforme, R. diaphanum and Gigaspora rosea, and their symbiotic lifestyle signature.</title>
        <authorList>
            <person name="Morin E."/>
            <person name="San Clemente H."/>
            <person name="Chen E.C.H."/>
            <person name="De La Providencia I."/>
            <person name="Hainaut M."/>
            <person name="Kuo A."/>
            <person name="Kohler A."/>
            <person name="Murat C."/>
            <person name="Tang N."/>
            <person name="Roy S."/>
            <person name="Loubradou J."/>
            <person name="Henrissat B."/>
            <person name="Grigoriev I.V."/>
            <person name="Corradi N."/>
            <person name="Roux C."/>
            <person name="Martin F.M."/>
        </authorList>
    </citation>
    <scope>NUCLEOTIDE SEQUENCE [LARGE SCALE GENOMIC DNA]</scope>
    <source>
        <strain evidence="3 4">DAOM 227022</strain>
    </source>
</reference>